<evidence type="ECO:0000313" key="10">
    <source>
        <dbReference type="Proteomes" id="UP001500840"/>
    </source>
</evidence>
<evidence type="ECO:0000256" key="5">
    <source>
        <dbReference type="ARBA" id="ARBA00022777"/>
    </source>
</evidence>
<sequence length="327" mass="36118">MAISMFERRSLTAPITLGVVMIVIVVVLAAVWIIASWLSAQGGQASKPVFWVILATGVILLAGMLAGSIAYLTLTVKAVNLNRRQSNFIDSVTHELKSPIASLKLYLQTLTRRNVGEEQQKDFHRFMLEDVERLDSLINHLLDAARIERGTEPSEKEEVRLDQLLLQCSSAACLRYRVPEDTIIVESPTITLRSQPVQLEILFRNLIDNAVKYGGTPRAVVVRARVADEQQVIVSIIDNGNGIPANQKRKVFGRFVRLGNELERSQPGTGLGLHLVRNVTKSVGGSVRILDRSDQPGTEFQVILKGLVRGEEASSRDAANEDPHATR</sequence>
<dbReference type="Pfam" id="PF02518">
    <property type="entry name" value="HATPase_c"/>
    <property type="match status" value="1"/>
</dbReference>
<dbReference type="InterPro" id="IPR004358">
    <property type="entry name" value="Sig_transdc_His_kin-like_C"/>
</dbReference>
<dbReference type="Pfam" id="PF00512">
    <property type="entry name" value="HisKA"/>
    <property type="match status" value="1"/>
</dbReference>
<evidence type="ECO:0000256" key="6">
    <source>
        <dbReference type="ARBA" id="ARBA00023012"/>
    </source>
</evidence>
<keyword evidence="3" id="KW-0597">Phosphoprotein</keyword>
<dbReference type="Gene3D" id="3.30.565.10">
    <property type="entry name" value="Histidine kinase-like ATPase, C-terminal domain"/>
    <property type="match status" value="1"/>
</dbReference>
<dbReference type="PANTHER" id="PTHR43711">
    <property type="entry name" value="TWO-COMPONENT HISTIDINE KINASE"/>
    <property type="match status" value="1"/>
</dbReference>
<dbReference type="CDD" id="cd00075">
    <property type="entry name" value="HATPase"/>
    <property type="match status" value="1"/>
</dbReference>
<dbReference type="PROSITE" id="PS50109">
    <property type="entry name" value="HIS_KIN"/>
    <property type="match status" value="1"/>
</dbReference>
<dbReference type="SUPFAM" id="SSF47384">
    <property type="entry name" value="Homodimeric domain of signal transducing histidine kinase"/>
    <property type="match status" value="1"/>
</dbReference>
<dbReference type="InterPro" id="IPR036097">
    <property type="entry name" value="HisK_dim/P_sf"/>
</dbReference>
<dbReference type="SUPFAM" id="SSF55874">
    <property type="entry name" value="ATPase domain of HSP90 chaperone/DNA topoisomerase II/histidine kinase"/>
    <property type="match status" value="1"/>
</dbReference>
<keyword evidence="7" id="KW-0472">Membrane</keyword>
<keyword evidence="10" id="KW-1185">Reference proteome</keyword>
<protein>
    <recommendedName>
        <fullName evidence="2">histidine kinase</fullName>
        <ecNumber evidence="2">2.7.13.3</ecNumber>
    </recommendedName>
</protein>
<keyword evidence="7" id="KW-1133">Transmembrane helix</keyword>
<name>A0ABP8N1K3_9BACT</name>
<evidence type="ECO:0000256" key="4">
    <source>
        <dbReference type="ARBA" id="ARBA00022679"/>
    </source>
</evidence>
<dbReference type="InterPro" id="IPR005467">
    <property type="entry name" value="His_kinase_dom"/>
</dbReference>
<proteinExistence type="predicted"/>
<accession>A0ABP8N1K3</accession>
<dbReference type="Gene3D" id="1.10.287.130">
    <property type="match status" value="1"/>
</dbReference>
<keyword evidence="4" id="KW-0808">Transferase</keyword>
<dbReference type="InterPro" id="IPR036890">
    <property type="entry name" value="HATPase_C_sf"/>
</dbReference>
<organism evidence="9 10">
    <name type="scientific">Novipirellula rosea</name>
    <dbReference type="NCBI Taxonomy" id="1031540"/>
    <lineage>
        <taxon>Bacteria</taxon>
        <taxon>Pseudomonadati</taxon>
        <taxon>Planctomycetota</taxon>
        <taxon>Planctomycetia</taxon>
        <taxon>Pirellulales</taxon>
        <taxon>Pirellulaceae</taxon>
        <taxon>Novipirellula</taxon>
    </lineage>
</organism>
<feature type="domain" description="Histidine kinase" evidence="8">
    <location>
        <begin position="91"/>
        <end position="308"/>
    </location>
</feature>
<feature type="transmembrane region" description="Helical" evidence="7">
    <location>
        <begin position="12"/>
        <end position="38"/>
    </location>
</feature>
<gene>
    <name evidence="9" type="ORF">GCM10023156_36420</name>
</gene>
<dbReference type="InterPro" id="IPR003594">
    <property type="entry name" value="HATPase_dom"/>
</dbReference>
<dbReference type="InterPro" id="IPR003661">
    <property type="entry name" value="HisK_dim/P_dom"/>
</dbReference>
<evidence type="ECO:0000313" key="9">
    <source>
        <dbReference type="EMBL" id="GAA4458370.1"/>
    </source>
</evidence>
<evidence type="ECO:0000256" key="3">
    <source>
        <dbReference type="ARBA" id="ARBA00022553"/>
    </source>
</evidence>
<reference evidence="10" key="1">
    <citation type="journal article" date="2019" name="Int. J. Syst. Evol. Microbiol.">
        <title>The Global Catalogue of Microorganisms (GCM) 10K type strain sequencing project: providing services to taxonomists for standard genome sequencing and annotation.</title>
        <authorList>
            <consortium name="The Broad Institute Genomics Platform"/>
            <consortium name="The Broad Institute Genome Sequencing Center for Infectious Disease"/>
            <person name="Wu L."/>
            <person name="Ma J."/>
        </authorList>
    </citation>
    <scope>NUCLEOTIDE SEQUENCE [LARGE SCALE GENOMIC DNA]</scope>
    <source>
        <strain evidence="10">JCM 17759</strain>
    </source>
</reference>
<dbReference type="SMART" id="SM00387">
    <property type="entry name" value="HATPase_c"/>
    <property type="match status" value="1"/>
</dbReference>
<evidence type="ECO:0000256" key="7">
    <source>
        <dbReference type="SAM" id="Phobius"/>
    </source>
</evidence>
<evidence type="ECO:0000256" key="2">
    <source>
        <dbReference type="ARBA" id="ARBA00012438"/>
    </source>
</evidence>
<feature type="transmembrane region" description="Helical" evidence="7">
    <location>
        <begin position="50"/>
        <end position="74"/>
    </location>
</feature>
<keyword evidence="7" id="KW-0812">Transmembrane</keyword>
<dbReference type="SMART" id="SM00388">
    <property type="entry name" value="HisKA"/>
    <property type="match status" value="1"/>
</dbReference>
<comment type="caution">
    <text evidence="9">The sequence shown here is derived from an EMBL/GenBank/DDBJ whole genome shotgun (WGS) entry which is preliminary data.</text>
</comment>
<dbReference type="PANTHER" id="PTHR43711:SF32">
    <property type="entry name" value="SENSOR-TYPE HISTIDINE KINASE PRRB"/>
    <property type="match status" value="1"/>
</dbReference>
<keyword evidence="6" id="KW-0902">Two-component regulatory system</keyword>
<dbReference type="CDD" id="cd00082">
    <property type="entry name" value="HisKA"/>
    <property type="match status" value="1"/>
</dbReference>
<keyword evidence="5 9" id="KW-0418">Kinase</keyword>
<evidence type="ECO:0000256" key="1">
    <source>
        <dbReference type="ARBA" id="ARBA00000085"/>
    </source>
</evidence>
<comment type="catalytic activity">
    <reaction evidence="1">
        <text>ATP + protein L-histidine = ADP + protein N-phospho-L-histidine.</text>
        <dbReference type="EC" id="2.7.13.3"/>
    </reaction>
</comment>
<evidence type="ECO:0000259" key="8">
    <source>
        <dbReference type="PROSITE" id="PS50109"/>
    </source>
</evidence>
<dbReference type="EMBL" id="BAABGA010000046">
    <property type="protein sequence ID" value="GAA4458370.1"/>
    <property type="molecule type" value="Genomic_DNA"/>
</dbReference>
<dbReference type="Proteomes" id="UP001500840">
    <property type="component" value="Unassembled WGS sequence"/>
</dbReference>
<dbReference type="PRINTS" id="PR00344">
    <property type="entry name" value="BCTRLSENSOR"/>
</dbReference>
<dbReference type="GO" id="GO:0016301">
    <property type="term" value="F:kinase activity"/>
    <property type="evidence" value="ECO:0007669"/>
    <property type="project" value="UniProtKB-KW"/>
</dbReference>
<dbReference type="EC" id="2.7.13.3" evidence="2"/>
<dbReference type="InterPro" id="IPR050736">
    <property type="entry name" value="Sensor_HK_Regulatory"/>
</dbReference>